<reference evidence="7 8" key="1">
    <citation type="journal article" date="2013" name="Genome Announc.">
        <title>Complete genome sequence of Simiduia agarivorans SA1(T), a marine bacterium able to degrade a variety of polysaccharides.</title>
        <authorList>
            <person name="Lin S.Y."/>
            <person name="Shieh W.Y."/>
            <person name="Chen J.S."/>
            <person name="Tang S.L."/>
        </authorList>
    </citation>
    <scope>NUCLEOTIDE SEQUENCE [LARGE SCALE GENOMIC DNA]</scope>
    <source>
        <strain evidence="8">DSM 21679 / JCM 13881 / BCRC 17597 / SA1</strain>
    </source>
</reference>
<dbReference type="GO" id="GO:0016491">
    <property type="term" value="F:oxidoreductase activity"/>
    <property type="evidence" value="ECO:0007669"/>
    <property type="project" value="InterPro"/>
</dbReference>
<dbReference type="InterPro" id="IPR050307">
    <property type="entry name" value="Sterol_Desaturase_Related"/>
</dbReference>
<dbReference type="STRING" id="1117647.M5M_05095"/>
<evidence type="ECO:0000256" key="5">
    <source>
        <dbReference type="SAM" id="Phobius"/>
    </source>
</evidence>
<evidence type="ECO:0000256" key="1">
    <source>
        <dbReference type="ARBA" id="ARBA00004370"/>
    </source>
</evidence>
<feature type="transmembrane region" description="Helical" evidence="5">
    <location>
        <begin position="173"/>
        <end position="194"/>
    </location>
</feature>
<evidence type="ECO:0000259" key="6">
    <source>
        <dbReference type="Pfam" id="PF04116"/>
    </source>
</evidence>
<feature type="transmembrane region" description="Helical" evidence="5">
    <location>
        <begin position="103"/>
        <end position="124"/>
    </location>
</feature>
<feature type="domain" description="Fatty acid hydroxylase" evidence="6">
    <location>
        <begin position="106"/>
        <end position="234"/>
    </location>
</feature>
<dbReference type="AlphaFoldDB" id="K4KGL5"/>
<feature type="transmembrane region" description="Helical" evidence="5">
    <location>
        <begin position="145"/>
        <end position="167"/>
    </location>
</feature>
<gene>
    <name evidence="7" type="ordered locus">M5M_05095</name>
</gene>
<organism evidence="7 8">
    <name type="scientific">Simiduia agarivorans (strain DSM 21679 / JCM 13881 / BCRC 17597 / SA1)</name>
    <dbReference type="NCBI Taxonomy" id="1117647"/>
    <lineage>
        <taxon>Bacteria</taxon>
        <taxon>Pseudomonadati</taxon>
        <taxon>Pseudomonadota</taxon>
        <taxon>Gammaproteobacteria</taxon>
        <taxon>Cellvibrionales</taxon>
        <taxon>Cellvibrionaceae</taxon>
        <taxon>Simiduia</taxon>
    </lineage>
</organism>
<keyword evidence="8" id="KW-1185">Reference proteome</keyword>
<keyword evidence="2 5" id="KW-0812">Transmembrane</keyword>
<feature type="transmembrane region" description="Helical" evidence="5">
    <location>
        <begin position="72"/>
        <end position="91"/>
    </location>
</feature>
<proteinExistence type="predicted"/>
<dbReference type="GO" id="GO:0016020">
    <property type="term" value="C:membrane"/>
    <property type="evidence" value="ECO:0007669"/>
    <property type="project" value="UniProtKB-SubCell"/>
</dbReference>
<dbReference type="InterPro" id="IPR006694">
    <property type="entry name" value="Fatty_acid_hydroxylase"/>
</dbReference>
<comment type="subcellular location">
    <subcellularLocation>
        <location evidence="1">Membrane</location>
    </subcellularLocation>
</comment>
<keyword evidence="4 5" id="KW-0472">Membrane</keyword>
<dbReference type="eggNOG" id="COG3000">
    <property type="taxonomic scope" value="Bacteria"/>
</dbReference>
<evidence type="ECO:0000313" key="7">
    <source>
        <dbReference type="EMBL" id="AFU98224.1"/>
    </source>
</evidence>
<dbReference type="Proteomes" id="UP000000466">
    <property type="component" value="Chromosome"/>
</dbReference>
<sequence>MFFDLLNPLIHYWIDAPIAIAWAMAAVANIAIYLIGAFGVSRISQWLIRTGTARSYDANAVGSQQYQREIQWSLLTCLLLACTSLFTRELYGGVWPESLTQWFFQVLLFVIYYEVYSYGIHRLFHTRLFRKVHGVHHRSVITTPFSAYSVHPIEALSIGLSAPLFMLMVDFSLGPAFILHVFGMLFTVGIHANIELMHWGKPLNRWTRHHQLHHALGNRNFGFTSLILDRVFGTAGPATDPDLKPTN</sequence>
<evidence type="ECO:0000256" key="2">
    <source>
        <dbReference type="ARBA" id="ARBA00022692"/>
    </source>
</evidence>
<dbReference type="KEGG" id="saga:M5M_05095"/>
<dbReference type="RefSeq" id="WP_015046397.1">
    <property type="nucleotide sequence ID" value="NC_018868.3"/>
</dbReference>
<name>K4KGL5_SIMAS</name>
<evidence type="ECO:0000256" key="3">
    <source>
        <dbReference type="ARBA" id="ARBA00022989"/>
    </source>
</evidence>
<keyword evidence="3 5" id="KW-1133">Transmembrane helix</keyword>
<dbReference type="OrthoDB" id="9770329at2"/>
<evidence type="ECO:0000256" key="4">
    <source>
        <dbReference type="ARBA" id="ARBA00023136"/>
    </source>
</evidence>
<dbReference type="Pfam" id="PF04116">
    <property type="entry name" value="FA_hydroxylase"/>
    <property type="match status" value="1"/>
</dbReference>
<protein>
    <submittedName>
        <fullName evidence="7">C-5 sterol desaturase</fullName>
    </submittedName>
</protein>
<accession>K4KGL5</accession>
<dbReference type="GO" id="GO:0008610">
    <property type="term" value="P:lipid biosynthetic process"/>
    <property type="evidence" value="ECO:0007669"/>
    <property type="project" value="InterPro"/>
</dbReference>
<evidence type="ECO:0000313" key="8">
    <source>
        <dbReference type="Proteomes" id="UP000000466"/>
    </source>
</evidence>
<feature type="transmembrane region" description="Helical" evidence="5">
    <location>
        <begin position="20"/>
        <end position="40"/>
    </location>
</feature>
<dbReference type="GO" id="GO:0005506">
    <property type="term" value="F:iron ion binding"/>
    <property type="evidence" value="ECO:0007669"/>
    <property type="project" value="InterPro"/>
</dbReference>
<dbReference type="EMBL" id="CP003746">
    <property type="protein sequence ID" value="AFU98224.1"/>
    <property type="molecule type" value="Genomic_DNA"/>
</dbReference>
<dbReference type="PANTHER" id="PTHR11863">
    <property type="entry name" value="STEROL DESATURASE"/>
    <property type="match status" value="1"/>
</dbReference>
<dbReference type="HOGENOM" id="CLU_047036_6_2_6"/>